<evidence type="ECO:0000256" key="13">
    <source>
        <dbReference type="ARBA" id="ARBA00023316"/>
    </source>
</evidence>
<dbReference type="InterPro" id="IPR001264">
    <property type="entry name" value="Glyco_trans_51"/>
</dbReference>
<evidence type="ECO:0000259" key="19">
    <source>
        <dbReference type="Pfam" id="PF00912"/>
    </source>
</evidence>
<protein>
    <submittedName>
        <fullName evidence="20">Transglycosylase domain-containing protein</fullName>
        <ecNumber evidence="20">2.4.-.-</ecNumber>
    </submittedName>
</protein>
<evidence type="ECO:0000256" key="12">
    <source>
        <dbReference type="ARBA" id="ARBA00023268"/>
    </source>
</evidence>
<name>A0AB74TMH6_9LACT</name>
<evidence type="ECO:0000256" key="14">
    <source>
        <dbReference type="ARBA" id="ARBA00034000"/>
    </source>
</evidence>
<keyword evidence="13" id="KW-0961">Cell wall biogenesis/degradation</keyword>
<evidence type="ECO:0000256" key="1">
    <source>
        <dbReference type="ARBA" id="ARBA00022475"/>
    </source>
</evidence>
<dbReference type="GO" id="GO:0008360">
    <property type="term" value="P:regulation of cell shape"/>
    <property type="evidence" value="ECO:0007669"/>
    <property type="project" value="UniProtKB-KW"/>
</dbReference>
<organism evidence="20">
    <name type="scientific">Dolosigranulum savutiense</name>
    <dbReference type="NCBI Taxonomy" id="3110288"/>
    <lineage>
        <taxon>Bacteria</taxon>
        <taxon>Bacillati</taxon>
        <taxon>Bacillota</taxon>
        <taxon>Bacilli</taxon>
        <taxon>Lactobacillales</taxon>
        <taxon>Carnobacteriaceae</taxon>
        <taxon>Dolosigranulum</taxon>
    </lineage>
</organism>
<keyword evidence="5 20" id="KW-0808">Transferase</keyword>
<dbReference type="InterPro" id="IPR001460">
    <property type="entry name" value="PCN-bd_Tpept"/>
</dbReference>
<comment type="catalytic activity">
    <reaction evidence="14">
        <text>Preferential cleavage: (Ac)2-L-Lys-D-Ala-|-D-Ala. Also transpeptidation of peptidyl-alanyl moieties that are N-acyl substituents of D-alanine.</text>
        <dbReference type="EC" id="3.4.16.4"/>
    </reaction>
</comment>
<gene>
    <name evidence="21" type="ORF">VUQ07_01770</name>
    <name evidence="20" type="ORF">VUQ09_03195</name>
</gene>
<evidence type="ECO:0000256" key="16">
    <source>
        <dbReference type="SAM" id="MobiDB-lite"/>
    </source>
</evidence>
<keyword evidence="4 20" id="KW-0328">Glycosyltransferase</keyword>
<evidence type="ECO:0000313" key="21">
    <source>
        <dbReference type="EMBL" id="XBC51833.1"/>
    </source>
</evidence>
<dbReference type="GO" id="GO:0009252">
    <property type="term" value="P:peptidoglycan biosynthetic process"/>
    <property type="evidence" value="ECO:0007669"/>
    <property type="project" value="UniProtKB-KW"/>
</dbReference>
<evidence type="ECO:0000256" key="17">
    <source>
        <dbReference type="SAM" id="Phobius"/>
    </source>
</evidence>
<dbReference type="SUPFAM" id="SSF53955">
    <property type="entry name" value="Lysozyme-like"/>
    <property type="match status" value="1"/>
</dbReference>
<dbReference type="InterPro" id="IPR012338">
    <property type="entry name" value="Beta-lactam/transpept-like"/>
</dbReference>
<evidence type="ECO:0000256" key="7">
    <source>
        <dbReference type="ARBA" id="ARBA00022801"/>
    </source>
</evidence>
<feature type="region of interest" description="Disordered" evidence="16">
    <location>
        <begin position="790"/>
        <end position="854"/>
    </location>
</feature>
<evidence type="ECO:0000256" key="5">
    <source>
        <dbReference type="ARBA" id="ARBA00022679"/>
    </source>
</evidence>
<dbReference type="GO" id="GO:0008658">
    <property type="term" value="F:penicillin binding"/>
    <property type="evidence" value="ECO:0007669"/>
    <property type="project" value="InterPro"/>
</dbReference>
<keyword evidence="7" id="KW-0378">Hydrolase</keyword>
<evidence type="ECO:0000256" key="3">
    <source>
        <dbReference type="ARBA" id="ARBA00022670"/>
    </source>
</evidence>
<accession>A0AB74TMH6</accession>
<dbReference type="AlphaFoldDB" id="A0AB74TMH6"/>
<evidence type="ECO:0000313" key="20">
    <source>
        <dbReference type="EMBL" id="XBC48411.1"/>
    </source>
</evidence>
<keyword evidence="8" id="KW-0133">Cell shape</keyword>
<evidence type="ECO:0000256" key="6">
    <source>
        <dbReference type="ARBA" id="ARBA00022692"/>
    </source>
</evidence>
<dbReference type="SUPFAM" id="SSF56601">
    <property type="entry name" value="beta-lactamase/transpeptidase-like"/>
    <property type="match status" value="1"/>
</dbReference>
<evidence type="ECO:0000256" key="11">
    <source>
        <dbReference type="ARBA" id="ARBA00023136"/>
    </source>
</evidence>
<evidence type="ECO:0000256" key="2">
    <source>
        <dbReference type="ARBA" id="ARBA00022645"/>
    </source>
</evidence>
<comment type="catalytic activity">
    <reaction evidence="15">
        <text>[GlcNAc-(1-&gt;4)-Mur2Ac(oyl-L-Ala-gamma-D-Glu-L-Lys-D-Ala-D-Ala)](n)-di-trans,octa-cis-undecaprenyl diphosphate + beta-D-GlcNAc-(1-&gt;4)-Mur2Ac(oyl-L-Ala-gamma-D-Glu-L-Lys-D-Ala-D-Ala)-di-trans,octa-cis-undecaprenyl diphosphate = [GlcNAc-(1-&gt;4)-Mur2Ac(oyl-L-Ala-gamma-D-Glu-L-Lys-D-Ala-D-Ala)](n+1)-di-trans,octa-cis-undecaprenyl diphosphate + di-trans,octa-cis-undecaprenyl diphosphate + H(+)</text>
        <dbReference type="Rhea" id="RHEA:23708"/>
        <dbReference type="Rhea" id="RHEA-COMP:9602"/>
        <dbReference type="Rhea" id="RHEA-COMP:9603"/>
        <dbReference type="ChEBI" id="CHEBI:15378"/>
        <dbReference type="ChEBI" id="CHEBI:58405"/>
        <dbReference type="ChEBI" id="CHEBI:60033"/>
        <dbReference type="ChEBI" id="CHEBI:78435"/>
        <dbReference type="EC" id="2.4.99.28"/>
    </reaction>
</comment>
<keyword evidence="2" id="KW-0121">Carboxypeptidase</keyword>
<dbReference type="GO" id="GO:0006508">
    <property type="term" value="P:proteolysis"/>
    <property type="evidence" value="ECO:0007669"/>
    <property type="project" value="UniProtKB-KW"/>
</dbReference>
<dbReference type="InterPro" id="IPR036950">
    <property type="entry name" value="PBP_transglycosylase"/>
</dbReference>
<dbReference type="EMBL" id="CP142434">
    <property type="protein sequence ID" value="XBC48411.1"/>
    <property type="molecule type" value="Genomic_DNA"/>
</dbReference>
<sequence length="854" mass="94834">MSGNRYKKWTFKQILEEFYYYFDIVYRVVKSLLLILIVIIAIGGAFVGGAGLGYFVSLVDEDIPTVEKLSEEINEYSSTSSAYYADGTLISELRSDLSRTPIEYKDMSEKVVQAIISVEDEYFYEHQGIVPKAIFRALLQDLLGASQSTGGSTLTQQVIKQQLLTNEVTHERKVNEMLLALRLEKHFSKEEILESYLNVSPFGRNNRGENIAGLYEAAHGIFGVEPADLNLPQAAFIAGLPQSPSRYTPFTQIGGIKEDISDGLARKDNVLFSMYREGAISEEEYNEAVAYDLAADFLPREEIEETEERRSYVYDIAEKEARDVIINQLVAQSEHEASEVSNNQDLYNEFYERADYLLRSDGLKITTTLDKQINDRLRQVTNDYVDSLGYERELGWTDDDGNYHSEILPIQTGSTLVENETGRILGFVGGRDYEYDNFNIAFQSRRSSGSTIKPLAVFGPALAEHIITPETIIPDTPHYVPSGQSTHEVTNAGGVATNEWLSARNWLARSQNIPTSKIYMSMLNQGLSAEPYMRRMGIGESAIPSEDFGNAATALGGLRNGMTVTEITGAYAAIANGGYFNKPHVIEKIENGRGEVIYEFQPENEQVWDEATNYLLIQMLKEVVNSSYGTGNYLTGLLNFSTSNLMSKTGTSDQYADLWFVGSTPKISFGNWFGYENQNLKVGFDYGQQPHHRSQIMWARYMNAIYEIRPDLVAPGDEFYFPSDQITSANIVAETGMQPGTVGLPNGGTARASGNIIARYFSVQNVPGVTTYDFALGATSQELASFWSRGNQPAARGNNRNNTSEQQPQSTPDNSTQDGATNANESSQTEGGGGGAIQDFLNGLFNQGENNNNQ</sequence>
<reference evidence="20" key="1">
    <citation type="submission" date="2023-12" db="EMBL/GenBank/DDBJ databases">
        <title>Dolosigranulum savutii sp. nov. isolated from human upper respiratory samples collected in Botswana.</title>
        <authorList>
            <person name="Kelly M.S."/>
        </authorList>
    </citation>
    <scope>NUCLEOTIDE SEQUENCE</scope>
    <source>
        <strain evidence="21">MSK211</strain>
        <strain evidence="20">MSK312</strain>
    </source>
</reference>
<keyword evidence="6 17" id="KW-0812">Transmembrane</keyword>
<dbReference type="InterPro" id="IPR023346">
    <property type="entry name" value="Lysozyme-like_dom_sf"/>
</dbReference>
<evidence type="ECO:0000256" key="10">
    <source>
        <dbReference type="ARBA" id="ARBA00022989"/>
    </source>
</evidence>
<dbReference type="GO" id="GO:0071555">
    <property type="term" value="P:cell wall organization"/>
    <property type="evidence" value="ECO:0007669"/>
    <property type="project" value="UniProtKB-KW"/>
</dbReference>
<keyword evidence="11 17" id="KW-0472">Membrane</keyword>
<evidence type="ECO:0000256" key="15">
    <source>
        <dbReference type="ARBA" id="ARBA00049902"/>
    </source>
</evidence>
<keyword evidence="1" id="KW-1003">Cell membrane</keyword>
<proteinExistence type="predicted"/>
<dbReference type="InterPro" id="IPR050396">
    <property type="entry name" value="Glycosyltr_51/Transpeptidase"/>
</dbReference>
<evidence type="ECO:0000256" key="8">
    <source>
        <dbReference type="ARBA" id="ARBA00022960"/>
    </source>
</evidence>
<feature type="transmembrane region" description="Helical" evidence="17">
    <location>
        <begin position="32"/>
        <end position="56"/>
    </location>
</feature>
<keyword evidence="10 17" id="KW-1133">Transmembrane helix</keyword>
<keyword evidence="3" id="KW-0645">Protease</keyword>
<feature type="compositionally biased region" description="Low complexity" evidence="16">
    <location>
        <begin position="840"/>
        <end position="854"/>
    </location>
</feature>
<feature type="domain" description="Glycosyl transferase family 51" evidence="19">
    <location>
        <begin position="87"/>
        <end position="257"/>
    </location>
</feature>
<keyword evidence="9" id="KW-0573">Peptidoglycan synthesis</keyword>
<dbReference type="Gene3D" id="1.10.3810.10">
    <property type="entry name" value="Biosynthetic peptidoglycan transglycosylase-like"/>
    <property type="match status" value="1"/>
</dbReference>
<feature type="domain" description="Penicillin-binding protein transpeptidase" evidence="18">
    <location>
        <begin position="415"/>
        <end position="666"/>
    </location>
</feature>
<dbReference type="Gene3D" id="3.90.1310.40">
    <property type="match status" value="1"/>
</dbReference>
<dbReference type="GO" id="GO:0008955">
    <property type="term" value="F:peptidoglycan glycosyltransferase activity"/>
    <property type="evidence" value="ECO:0007669"/>
    <property type="project" value="UniProtKB-EC"/>
</dbReference>
<evidence type="ECO:0000256" key="4">
    <source>
        <dbReference type="ARBA" id="ARBA00022676"/>
    </source>
</evidence>
<dbReference type="EC" id="2.4.-.-" evidence="20"/>
<dbReference type="Pfam" id="PF00912">
    <property type="entry name" value="Transgly"/>
    <property type="match status" value="1"/>
</dbReference>
<dbReference type="PANTHER" id="PTHR32282:SF32">
    <property type="entry name" value="PENICILLIN-BINDING PROTEIN 2A"/>
    <property type="match status" value="1"/>
</dbReference>
<feature type="compositionally biased region" description="Polar residues" evidence="16">
    <location>
        <begin position="798"/>
        <end position="829"/>
    </location>
</feature>
<dbReference type="RefSeq" id="WP_347298402.1">
    <property type="nucleotide sequence ID" value="NZ_CP142434.1"/>
</dbReference>
<keyword evidence="12" id="KW-0511">Multifunctional enzyme</keyword>
<evidence type="ECO:0000256" key="9">
    <source>
        <dbReference type="ARBA" id="ARBA00022984"/>
    </source>
</evidence>
<dbReference type="Gene3D" id="3.40.50.12800">
    <property type="match status" value="1"/>
</dbReference>
<dbReference type="Pfam" id="PF00905">
    <property type="entry name" value="Transpeptidase"/>
    <property type="match status" value="1"/>
</dbReference>
<dbReference type="EMBL" id="CP142436">
    <property type="protein sequence ID" value="XBC51833.1"/>
    <property type="molecule type" value="Genomic_DNA"/>
</dbReference>
<dbReference type="Gene3D" id="3.40.710.10">
    <property type="entry name" value="DD-peptidase/beta-lactamase superfamily"/>
    <property type="match status" value="1"/>
</dbReference>
<dbReference type="GO" id="GO:0030288">
    <property type="term" value="C:outer membrane-bounded periplasmic space"/>
    <property type="evidence" value="ECO:0007669"/>
    <property type="project" value="TreeGrafter"/>
</dbReference>
<evidence type="ECO:0000259" key="18">
    <source>
        <dbReference type="Pfam" id="PF00905"/>
    </source>
</evidence>
<dbReference type="GO" id="GO:0009002">
    <property type="term" value="F:serine-type D-Ala-D-Ala carboxypeptidase activity"/>
    <property type="evidence" value="ECO:0007669"/>
    <property type="project" value="UniProtKB-EC"/>
</dbReference>
<dbReference type="PANTHER" id="PTHR32282">
    <property type="entry name" value="BINDING PROTEIN TRANSPEPTIDASE, PUTATIVE-RELATED"/>
    <property type="match status" value="1"/>
</dbReference>